<evidence type="ECO:0000256" key="2">
    <source>
        <dbReference type="ARBA" id="ARBA00018260"/>
    </source>
</evidence>
<name>A0ABP1QAI3_9HEXA</name>
<evidence type="ECO:0000256" key="1">
    <source>
        <dbReference type="ARBA" id="ARBA00004604"/>
    </source>
</evidence>
<comment type="function">
    <text evidence="7">Ribosome biogenesis factor. Involved in nucleolar processing of pre-18S ribosomal RNA. Required for optimal pre-ribosomal RNA transcription by RNA polymerase I. Part of the small subunit (SSU) processome, first precursor of the small eukaryotic ribosomal subunit. During the assembly of the SSU processome in the nucleolus, many ribosome biogenesis factors, an RNA chaperone and ribosomal proteins associate with the nascent pre-rRNA and work in concert to generate RNA folding, modifications, rearrangements and cleavage as well as targeted degradation of pre-ribosomal RNA by the RNA exosome.</text>
</comment>
<evidence type="ECO:0000256" key="5">
    <source>
        <dbReference type="ARBA" id="ARBA00022737"/>
    </source>
</evidence>
<comment type="caution">
    <text evidence="11">The sequence shown here is derived from an EMBL/GenBank/DDBJ whole genome shotgun (WGS) entry which is preliminary data.</text>
</comment>
<dbReference type="PANTHER" id="PTHR19924:SF26">
    <property type="entry name" value="U3 SMALL NUCLEOLAR RNA-ASSOCIATED PROTEIN 15 HOMOLOG"/>
    <property type="match status" value="1"/>
</dbReference>
<dbReference type="PROSITE" id="PS50082">
    <property type="entry name" value="WD_REPEATS_2"/>
    <property type="match status" value="3"/>
</dbReference>
<keyword evidence="4 8" id="KW-0853">WD repeat</keyword>
<keyword evidence="3" id="KW-0698">rRNA processing</keyword>
<accession>A0ABP1QAI3</accession>
<sequence>METFKKTYVAPFQKSSVPISPDTLYWKKFTPPILLKEVNLVDFIDVSPIEPHFVAVTCSSRVQLYHPITRMIHKNYNRFKEAAYGAVFRNDGKLLLAGSDECAVKLFEVTSKNLLRVFKGHQRAVHRCAFLPTDNQIVSFSDDKAVIQWDIPTEKIIHKYEGHSDYVRSGTVVDSNPNLIISGSYDQTVKLWDKRAQDNKEMISVNHGSPVESVIMSPSGSLLFTAGLTEIRVWDCLAGGRLLSKISQHHKTITCLRFATNCKRLLSASLDRHVKVYDMSTFEVVHTYDYSSPILSMGITPNDKALIVGMTDGIIAISRKEEESAQDEVSSEQIGQHEESGRRRKGKKLYSDYAITDSGVKEVEYSSGKRYDTYLRKFRYSKALDEVLSDYYYNQHPAATVAVIQELIRRDGLKTALAGRQGRQLIRVLRFLVKHLRRQRFMRVLLLVAHTLCDMYAKEVGQDATVDQLFLRLCEEIDGEVLYMTELLELQGSLEMIVAGGDLVRDNGIHSLSSASAPVIISDSTAKTQQASSTSPTTRLEPSKKAKEAVVVKLKS</sequence>
<dbReference type="SMART" id="SM00320">
    <property type="entry name" value="WD40"/>
    <property type="match status" value="6"/>
</dbReference>
<dbReference type="InterPro" id="IPR015943">
    <property type="entry name" value="WD40/YVTN_repeat-like_dom_sf"/>
</dbReference>
<dbReference type="InterPro" id="IPR020472">
    <property type="entry name" value="WD40_PAC1"/>
</dbReference>
<feature type="compositionally biased region" description="Basic and acidic residues" evidence="9">
    <location>
        <begin position="541"/>
        <end position="550"/>
    </location>
</feature>
<protein>
    <recommendedName>
        <fullName evidence="2">U3 small nucleolar RNA-associated protein 15 homolog</fullName>
    </recommendedName>
</protein>
<evidence type="ECO:0000256" key="3">
    <source>
        <dbReference type="ARBA" id="ARBA00022552"/>
    </source>
</evidence>
<evidence type="ECO:0000313" key="12">
    <source>
        <dbReference type="Proteomes" id="UP001642540"/>
    </source>
</evidence>
<dbReference type="PROSITE" id="PS50294">
    <property type="entry name" value="WD_REPEATS_REGION"/>
    <property type="match status" value="3"/>
</dbReference>
<dbReference type="InterPro" id="IPR018983">
    <property type="entry name" value="U3_snoRNA-assocProt_15_C"/>
</dbReference>
<evidence type="ECO:0000259" key="10">
    <source>
        <dbReference type="Pfam" id="PF09384"/>
    </source>
</evidence>
<evidence type="ECO:0000256" key="7">
    <source>
        <dbReference type="ARBA" id="ARBA00045437"/>
    </source>
</evidence>
<comment type="subcellular location">
    <subcellularLocation>
        <location evidence="1">Nucleus</location>
        <location evidence="1">Nucleolus</location>
    </subcellularLocation>
</comment>
<feature type="repeat" description="WD" evidence="8">
    <location>
        <begin position="118"/>
        <end position="159"/>
    </location>
</feature>
<dbReference type="SUPFAM" id="SSF50978">
    <property type="entry name" value="WD40 repeat-like"/>
    <property type="match status" value="1"/>
</dbReference>
<gene>
    <name evidence="11" type="ORF">ODALV1_LOCUS8304</name>
</gene>
<keyword evidence="12" id="KW-1185">Reference proteome</keyword>
<dbReference type="InterPro" id="IPR036322">
    <property type="entry name" value="WD40_repeat_dom_sf"/>
</dbReference>
<feature type="domain" description="U3 small nucleolar RNA-associated protein 15 C-terminal" evidence="10">
    <location>
        <begin position="366"/>
        <end position="497"/>
    </location>
</feature>
<proteinExistence type="predicted"/>
<evidence type="ECO:0000256" key="9">
    <source>
        <dbReference type="SAM" id="MobiDB-lite"/>
    </source>
</evidence>
<keyword evidence="6" id="KW-0539">Nucleus</keyword>
<dbReference type="PANTHER" id="PTHR19924">
    <property type="entry name" value="UTP15 U3 SMALL NUCLEOLAR RNA-ASSOCIATED PROTEIN 15 FAMILY MEMBER"/>
    <property type="match status" value="1"/>
</dbReference>
<dbReference type="InterPro" id="IPR001680">
    <property type="entry name" value="WD40_rpt"/>
</dbReference>
<keyword evidence="5" id="KW-0677">Repeat</keyword>
<evidence type="ECO:0000313" key="11">
    <source>
        <dbReference type="EMBL" id="CAL8092690.1"/>
    </source>
</evidence>
<evidence type="ECO:0000256" key="4">
    <source>
        <dbReference type="ARBA" id="ARBA00022574"/>
    </source>
</evidence>
<dbReference type="Pfam" id="PF09384">
    <property type="entry name" value="UTP15_C"/>
    <property type="match status" value="1"/>
</dbReference>
<dbReference type="Gene3D" id="2.130.10.10">
    <property type="entry name" value="YVTN repeat-like/Quinoprotein amine dehydrogenase"/>
    <property type="match status" value="2"/>
</dbReference>
<feature type="repeat" description="WD" evidence="8">
    <location>
        <begin position="160"/>
        <end position="193"/>
    </location>
</feature>
<dbReference type="EMBL" id="CAXLJM020000025">
    <property type="protein sequence ID" value="CAL8092690.1"/>
    <property type="molecule type" value="Genomic_DNA"/>
</dbReference>
<reference evidence="11 12" key="1">
    <citation type="submission" date="2024-08" db="EMBL/GenBank/DDBJ databases">
        <authorList>
            <person name="Cucini C."/>
            <person name="Frati F."/>
        </authorList>
    </citation>
    <scope>NUCLEOTIDE SEQUENCE [LARGE SCALE GENOMIC DNA]</scope>
</reference>
<dbReference type="Pfam" id="PF00400">
    <property type="entry name" value="WD40"/>
    <property type="match status" value="4"/>
</dbReference>
<evidence type="ECO:0000256" key="6">
    <source>
        <dbReference type="ARBA" id="ARBA00023242"/>
    </source>
</evidence>
<dbReference type="CDD" id="cd00200">
    <property type="entry name" value="WD40"/>
    <property type="match status" value="1"/>
</dbReference>
<evidence type="ECO:0000256" key="8">
    <source>
        <dbReference type="PROSITE-ProRule" id="PRU00221"/>
    </source>
</evidence>
<organism evidence="11 12">
    <name type="scientific">Orchesella dallaii</name>
    <dbReference type="NCBI Taxonomy" id="48710"/>
    <lineage>
        <taxon>Eukaryota</taxon>
        <taxon>Metazoa</taxon>
        <taxon>Ecdysozoa</taxon>
        <taxon>Arthropoda</taxon>
        <taxon>Hexapoda</taxon>
        <taxon>Collembola</taxon>
        <taxon>Entomobryomorpha</taxon>
        <taxon>Entomobryoidea</taxon>
        <taxon>Orchesellidae</taxon>
        <taxon>Orchesellinae</taxon>
        <taxon>Orchesella</taxon>
    </lineage>
</organism>
<feature type="compositionally biased region" description="Low complexity" evidence="9">
    <location>
        <begin position="526"/>
        <end position="538"/>
    </location>
</feature>
<feature type="region of interest" description="Disordered" evidence="9">
    <location>
        <begin position="526"/>
        <end position="550"/>
    </location>
</feature>
<dbReference type="Proteomes" id="UP001642540">
    <property type="component" value="Unassembled WGS sequence"/>
</dbReference>
<dbReference type="PRINTS" id="PR00320">
    <property type="entry name" value="GPROTEINBRPT"/>
</dbReference>
<feature type="repeat" description="WD" evidence="8">
    <location>
        <begin position="246"/>
        <end position="287"/>
    </location>
</feature>
<feature type="region of interest" description="Disordered" evidence="9">
    <location>
        <begin position="321"/>
        <end position="345"/>
    </location>
</feature>